<dbReference type="GO" id="GO:0003677">
    <property type="term" value="F:DNA binding"/>
    <property type="evidence" value="ECO:0007669"/>
    <property type="project" value="UniProtKB-UniRule"/>
</dbReference>
<evidence type="ECO:0000313" key="4">
    <source>
        <dbReference type="EMBL" id="SCC30568.1"/>
    </source>
</evidence>
<gene>
    <name evidence="4" type="ORF">BTT61001_02410</name>
</gene>
<dbReference type="InterPro" id="IPR011010">
    <property type="entry name" value="DNA_brk_join_enz"/>
</dbReference>
<evidence type="ECO:0000256" key="1">
    <source>
        <dbReference type="ARBA" id="ARBA00023125"/>
    </source>
</evidence>
<dbReference type="InterPro" id="IPR028259">
    <property type="entry name" value="AP2-like_int_N"/>
</dbReference>
<sequence>MKGSVKKDKKTGKYYYTVDIGIDPLTGKRKQKKKRGFITKKEAENALTMILSEVHTGTYVEPSKLLYGEYLESWFNTKRHSVGIQTAKVLRGYLNSRIAPSLGNMKLAKLTSLHMQNYVNSLRDEGLKRGTIEKIVKIIRNYLEHAIDLELITKNIAAKTKLPKVDKEELTVWNEHEVQLFLKAV</sequence>
<dbReference type="Gene3D" id="1.10.150.130">
    <property type="match status" value="1"/>
</dbReference>
<evidence type="ECO:0000259" key="3">
    <source>
        <dbReference type="PROSITE" id="PS51900"/>
    </source>
</evidence>
<dbReference type="InterPro" id="IPR044068">
    <property type="entry name" value="CB"/>
</dbReference>
<name>A0A1C4DGZ5_BACTU</name>
<evidence type="ECO:0000256" key="2">
    <source>
        <dbReference type="PROSITE-ProRule" id="PRU01248"/>
    </source>
</evidence>
<dbReference type="AlphaFoldDB" id="A0A1C4DGZ5"/>
<dbReference type="Proteomes" id="UP000195991">
    <property type="component" value="Unassembled WGS sequence"/>
</dbReference>
<keyword evidence="1 2" id="KW-0238">DNA-binding</keyword>
<dbReference type="Pfam" id="PF14659">
    <property type="entry name" value="Phage_int_SAM_3"/>
    <property type="match status" value="1"/>
</dbReference>
<reference evidence="4 5" key="1">
    <citation type="submission" date="2016-08" db="EMBL/GenBank/DDBJ databases">
        <authorList>
            <person name="Seilhamer J.J."/>
        </authorList>
    </citation>
    <scope>NUCLEOTIDE SEQUENCE [LARGE SCALE GENOMIC DNA]</scope>
    <source>
        <strain evidence="4 5">IEBC_T61001</strain>
    </source>
</reference>
<dbReference type="Pfam" id="PF14657">
    <property type="entry name" value="Arm-DNA-bind_4"/>
    <property type="match status" value="1"/>
</dbReference>
<evidence type="ECO:0000313" key="5">
    <source>
        <dbReference type="Proteomes" id="UP000195991"/>
    </source>
</evidence>
<dbReference type="InterPro" id="IPR004107">
    <property type="entry name" value="Integrase_SAM-like_N"/>
</dbReference>
<protein>
    <recommendedName>
        <fullName evidence="3">Core-binding (CB) domain-containing protein</fullName>
    </recommendedName>
</protein>
<dbReference type="InterPro" id="IPR010998">
    <property type="entry name" value="Integrase_recombinase_N"/>
</dbReference>
<dbReference type="EMBL" id="FMBI01000028">
    <property type="protein sequence ID" value="SCC30568.1"/>
    <property type="molecule type" value="Genomic_DNA"/>
</dbReference>
<dbReference type="PROSITE" id="PS51900">
    <property type="entry name" value="CB"/>
    <property type="match status" value="1"/>
</dbReference>
<dbReference type="GO" id="GO:0015074">
    <property type="term" value="P:DNA integration"/>
    <property type="evidence" value="ECO:0007669"/>
    <property type="project" value="InterPro"/>
</dbReference>
<proteinExistence type="predicted"/>
<organism evidence="4 5">
    <name type="scientific">Bacillus thuringiensis</name>
    <dbReference type="NCBI Taxonomy" id="1428"/>
    <lineage>
        <taxon>Bacteria</taxon>
        <taxon>Bacillati</taxon>
        <taxon>Bacillota</taxon>
        <taxon>Bacilli</taxon>
        <taxon>Bacillales</taxon>
        <taxon>Bacillaceae</taxon>
        <taxon>Bacillus</taxon>
        <taxon>Bacillus cereus group</taxon>
    </lineage>
</organism>
<feature type="domain" description="Core-binding (CB)" evidence="3">
    <location>
        <begin position="65"/>
        <end position="147"/>
    </location>
</feature>
<accession>A0A1C4DGZ5</accession>
<dbReference type="SUPFAM" id="SSF56349">
    <property type="entry name" value="DNA breaking-rejoining enzymes"/>
    <property type="match status" value="1"/>
</dbReference>